<evidence type="ECO:0008006" key="3">
    <source>
        <dbReference type="Google" id="ProtNLM"/>
    </source>
</evidence>
<sequence>MAAPVTDRTGELIAPISLDGRIEGFGGDTLAAKVDRVRDAAARISTVMQSVLR</sequence>
<evidence type="ECO:0000313" key="1">
    <source>
        <dbReference type="EMBL" id="WFP22938.1"/>
    </source>
</evidence>
<dbReference type="SUPFAM" id="SSF55781">
    <property type="entry name" value="GAF domain-like"/>
    <property type="match status" value="1"/>
</dbReference>
<dbReference type="EMBL" id="CP121270">
    <property type="protein sequence ID" value="WFP22938.1"/>
    <property type="molecule type" value="Genomic_DNA"/>
</dbReference>
<name>A0AAX3T1D8_9ACTN</name>
<dbReference type="Gene3D" id="3.30.450.40">
    <property type="match status" value="1"/>
</dbReference>
<organism evidence="1 2">
    <name type="scientific">Gordonia hongkongensis</name>
    <dbReference type="NCBI Taxonomy" id="1701090"/>
    <lineage>
        <taxon>Bacteria</taxon>
        <taxon>Bacillati</taxon>
        <taxon>Actinomycetota</taxon>
        <taxon>Actinomycetes</taxon>
        <taxon>Mycobacteriales</taxon>
        <taxon>Gordoniaceae</taxon>
        <taxon>Gordonia</taxon>
    </lineage>
</organism>
<proteinExistence type="predicted"/>
<dbReference type="InterPro" id="IPR029016">
    <property type="entry name" value="GAF-like_dom_sf"/>
</dbReference>
<dbReference type="RefSeq" id="WP_242696964.1">
    <property type="nucleotide sequence ID" value="NZ_CBDRND010000035.1"/>
</dbReference>
<dbReference type="AlphaFoldDB" id="A0AAX3T1D8"/>
<accession>A0AAX3T1D8</accession>
<protein>
    <recommendedName>
        <fullName evidence="3">IclR-ED domain-containing protein</fullName>
    </recommendedName>
</protein>
<evidence type="ECO:0000313" key="2">
    <source>
        <dbReference type="Proteomes" id="UP001213504"/>
    </source>
</evidence>
<dbReference type="Proteomes" id="UP001213504">
    <property type="component" value="Chromosome"/>
</dbReference>
<reference evidence="1" key="1">
    <citation type="submission" date="2023-04" db="EMBL/GenBank/DDBJ databases">
        <title>Complete genome sequence of a phthalic acid esters degrading bacterial strain.</title>
        <authorList>
            <person name="Weng L."/>
            <person name="Jia Y."/>
            <person name="Ren L."/>
        </authorList>
    </citation>
    <scope>NUCLEOTIDE SEQUENCE</scope>
    <source>
        <strain evidence="1">RL-LY01</strain>
    </source>
</reference>
<gene>
    <name evidence="1" type="ORF">P9A14_12020</name>
</gene>